<name>A0A4P6K1U6_KTERU</name>
<dbReference type="Gene3D" id="3.90.1140.10">
    <property type="entry name" value="Cyclic phosphodiesterase"/>
    <property type="match status" value="1"/>
</dbReference>
<feature type="domain" description="Phosphoesterase HXTX" evidence="3">
    <location>
        <begin position="11"/>
        <end position="92"/>
    </location>
</feature>
<dbReference type="InterPro" id="IPR014051">
    <property type="entry name" value="Phosphoesterase_HXTX"/>
</dbReference>
<dbReference type="PANTHER" id="PTHR35561">
    <property type="entry name" value="RNA 2',3'-CYCLIC PHOSPHODIESTERASE"/>
    <property type="match status" value="1"/>
</dbReference>
<dbReference type="PANTHER" id="PTHR35561:SF1">
    <property type="entry name" value="RNA 2',3'-CYCLIC PHOSPHODIESTERASE"/>
    <property type="match status" value="1"/>
</dbReference>
<protein>
    <recommendedName>
        <fullName evidence="2">RNA 2',3'-cyclic phosphodiesterase</fullName>
        <shortName evidence="2">RNA 2',3'-CPDase</shortName>
        <ecNumber evidence="2">3.1.4.58</ecNumber>
    </recommendedName>
</protein>
<evidence type="ECO:0000256" key="2">
    <source>
        <dbReference type="HAMAP-Rule" id="MF_01940"/>
    </source>
</evidence>
<evidence type="ECO:0000313" key="4">
    <source>
        <dbReference type="EMBL" id="QBD82084.1"/>
    </source>
</evidence>
<dbReference type="Pfam" id="PF02834">
    <property type="entry name" value="LigT_PEase"/>
    <property type="match status" value="2"/>
</dbReference>
<feature type="active site" description="Proton donor" evidence="2">
    <location>
        <position position="41"/>
    </location>
</feature>
<comment type="catalytic activity">
    <reaction evidence="2">
        <text>a 3'-end 2',3'-cyclophospho-ribonucleotide-RNA + H2O = a 3'-end 2'-phospho-ribonucleotide-RNA + H(+)</text>
        <dbReference type="Rhea" id="RHEA:11828"/>
        <dbReference type="Rhea" id="RHEA-COMP:10464"/>
        <dbReference type="Rhea" id="RHEA-COMP:17353"/>
        <dbReference type="ChEBI" id="CHEBI:15377"/>
        <dbReference type="ChEBI" id="CHEBI:15378"/>
        <dbReference type="ChEBI" id="CHEBI:83064"/>
        <dbReference type="ChEBI" id="CHEBI:173113"/>
        <dbReference type="EC" id="3.1.4.58"/>
    </reaction>
</comment>
<keyword evidence="5" id="KW-1185">Reference proteome</keyword>
<keyword evidence="1 2" id="KW-0378">Hydrolase</keyword>
<dbReference type="HAMAP" id="MF_01940">
    <property type="entry name" value="RNA_CPDase"/>
    <property type="match status" value="1"/>
</dbReference>
<dbReference type="EC" id="3.1.4.58" evidence="2"/>
<sequence length="194" mass="21551">MTRTFIALEMNEAAQRHLEGVIHRVARGLPSVRWVDPAGIHLTLAFLGELTDEQLTEATEAAGIAARKVCSFSYNLSRLGVFGPAKQPRVIWMGINEPSGTLSLLHRVLNRELEQRGFAVDKRPFSPHLTLARVKVPLTSEEQGNLQSILTGKQHGIVSTEIYPVSSVYVMKSELSRMGAQYTCLQEWKLGDVL</sequence>
<evidence type="ECO:0000313" key="5">
    <source>
        <dbReference type="Proteomes" id="UP000290365"/>
    </source>
</evidence>
<dbReference type="NCBIfam" id="TIGR02258">
    <property type="entry name" value="2_5_ligase"/>
    <property type="match status" value="1"/>
</dbReference>
<feature type="active site" description="Proton acceptor" evidence="2">
    <location>
        <position position="128"/>
    </location>
</feature>
<comment type="similarity">
    <text evidence="2">Belongs to the 2H phosphoesterase superfamily. ThpR family.</text>
</comment>
<accession>A0A4P6K1U6</accession>
<dbReference type="KEGG" id="kbs:EPA93_41350"/>
<dbReference type="GO" id="GO:0008664">
    <property type="term" value="F:RNA 2',3'-cyclic 3'-phosphodiesterase activity"/>
    <property type="evidence" value="ECO:0007669"/>
    <property type="project" value="UniProtKB-EC"/>
</dbReference>
<dbReference type="SUPFAM" id="SSF55144">
    <property type="entry name" value="LigT-like"/>
    <property type="match status" value="1"/>
</dbReference>
<reference evidence="4 5" key="1">
    <citation type="submission" date="2019-01" db="EMBL/GenBank/DDBJ databases">
        <title>Ktedonosporobacter rubrisoli SCAWS-G2.</title>
        <authorList>
            <person name="Huang Y."/>
            <person name="Yan B."/>
        </authorList>
    </citation>
    <scope>NUCLEOTIDE SEQUENCE [LARGE SCALE GENOMIC DNA]</scope>
    <source>
        <strain evidence="4 5">SCAWS-G2</strain>
    </source>
</reference>
<feature type="short sequence motif" description="HXTX 2" evidence="2">
    <location>
        <begin position="128"/>
        <end position="131"/>
    </location>
</feature>
<dbReference type="InterPro" id="IPR004175">
    <property type="entry name" value="RNA_CPDase"/>
</dbReference>
<gene>
    <name evidence="4" type="primary">thpR</name>
    <name evidence="4" type="ORF">EPA93_41350</name>
</gene>
<organism evidence="4 5">
    <name type="scientific">Ktedonosporobacter rubrisoli</name>
    <dbReference type="NCBI Taxonomy" id="2509675"/>
    <lineage>
        <taxon>Bacteria</taxon>
        <taxon>Bacillati</taxon>
        <taxon>Chloroflexota</taxon>
        <taxon>Ktedonobacteria</taxon>
        <taxon>Ktedonobacterales</taxon>
        <taxon>Ktedonosporobacteraceae</taxon>
        <taxon>Ktedonosporobacter</taxon>
    </lineage>
</organism>
<dbReference type="RefSeq" id="WP_129893153.1">
    <property type="nucleotide sequence ID" value="NZ_CP035758.1"/>
</dbReference>
<dbReference type="InterPro" id="IPR009097">
    <property type="entry name" value="Cyclic_Pdiesterase"/>
</dbReference>
<proteinExistence type="inferred from homology"/>
<dbReference type="EMBL" id="CP035758">
    <property type="protein sequence ID" value="QBD82084.1"/>
    <property type="molecule type" value="Genomic_DNA"/>
</dbReference>
<evidence type="ECO:0000259" key="3">
    <source>
        <dbReference type="Pfam" id="PF02834"/>
    </source>
</evidence>
<dbReference type="OrthoDB" id="9789350at2"/>
<dbReference type="AlphaFoldDB" id="A0A4P6K1U6"/>
<dbReference type="Proteomes" id="UP000290365">
    <property type="component" value="Chromosome"/>
</dbReference>
<evidence type="ECO:0000256" key="1">
    <source>
        <dbReference type="ARBA" id="ARBA00022801"/>
    </source>
</evidence>
<feature type="short sequence motif" description="HXTX 1" evidence="2">
    <location>
        <begin position="41"/>
        <end position="44"/>
    </location>
</feature>
<dbReference type="GO" id="GO:0004113">
    <property type="term" value="F:2',3'-cyclic-nucleotide 3'-phosphodiesterase activity"/>
    <property type="evidence" value="ECO:0007669"/>
    <property type="project" value="InterPro"/>
</dbReference>
<comment type="function">
    <text evidence="2">Hydrolyzes RNA 2',3'-cyclic phosphodiester to an RNA 2'-phosphomonoester.</text>
</comment>
<feature type="domain" description="Phosphoesterase HXTX" evidence="3">
    <location>
        <begin position="98"/>
        <end position="137"/>
    </location>
</feature>